<dbReference type="SUPFAM" id="SSF46626">
    <property type="entry name" value="Cytochrome c"/>
    <property type="match status" value="1"/>
</dbReference>
<dbReference type="Pfam" id="PF13442">
    <property type="entry name" value="Cytochrome_CBB3"/>
    <property type="match status" value="1"/>
</dbReference>
<dbReference type="Proteomes" id="UP001595476">
    <property type="component" value="Unassembled WGS sequence"/>
</dbReference>
<comment type="caution">
    <text evidence="7">The sequence shown here is derived from an EMBL/GenBank/DDBJ whole genome shotgun (WGS) entry which is preliminary data.</text>
</comment>
<keyword evidence="1 4" id="KW-0349">Heme</keyword>
<gene>
    <name evidence="7" type="ORF">ACFOEK_19605</name>
</gene>
<keyword evidence="5" id="KW-1133">Transmembrane helix</keyword>
<dbReference type="EMBL" id="JBHRSZ010000009">
    <property type="protein sequence ID" value="MFC3153255.1"/>
    <property type="molecule type" value="Genomic_DNA"/>
</dbReference>
<protein>
    <submittedName>
        <fullName evidence="7">C-type cytochrome</fullName>
    </submittedName>
</protein>
<accession>A0ABV7HHC6</accession>
<keyword evidence="2 4" id="KW-0479">Metal-binding</keyword>
<evidence type="ECO:0000256" key="3">
    <source>
        <dbReference type="ARBA" id="ARBA00023004"/>
    </source>
</evidence>
<evidence type="ECO:0000256" key="5">
    <source>
        <dbReference type="SAM" id="Phobius"/>
    </source>
</evidence>
<proteinExistence type="predicted"/>
<evidence type="ECO:0000259" key="6">
    <source>
        <dbReference type="PROSITE" id="PS51007"/>
    </source>
</evidence>
<feature type="transmembrane region" description="Helical" evidence="5">
    <location>
        <begin position="34"/>
        <end position="54"/>
    </location>
</feature>
<dbReference type="InterPro" id="IPR036909">
    <property type="entry name" value="Cyt_c-like_dom_sf"/>
</dbReference>
<keyword evidence="8" id="KW-1185">Reference proteome</keyword>
<evidence type="ECO:0000256" key="4">
    <source>
        <dbReference type="PROSITE-ProRule" id="PRU00433"/>
    </source>
</evidence>
<keyword evidence="5" id="KW-0472">Membrane</keyword>
<dbReference type="InterPro" id="IPR009056">
    <property type="entry name" value="Cyt_c-like_dom"/>
</dbReference>
<sequence>MKNRDDVQVNVRSPGCSSKCNASVGFKKKSRKKVALVGSACSLIFSGMLLAQTIDSDRQQQLDHLLKQDCGSCHGMTLKGGLGPALTEEAMAEKPKQYLFDTIFFGREALAMPPWEGLLSEDEIWWIVDRLKNGDSEQ</sequence>
<keyword evidence="5" id="KW-0812">Transmembrane</keyword>
<organism evidence="7 8">
    <name type="scientific">Litoribrevibacter euphylliae</name>
    <dbReference type="NCBI Taxonomy" id="1834034"/>
    <lineage>
        <taxon>Bacteria</taxon>
        <taxon>Pseudomonadati</taxon>
        <taxon>Pseudomonadota</taxon>
        <taxon>Gammaproteobacteria</taxon>
        <taxon>Oceanospirillales</taxon>
        <taxon>Oceanospirillaceae</taxon>
        <taxon>Litoribrevibacter</taxon>
    </lineage>
</organism>
<dbReference type="PROSITE" id="PS51007">
    <property type="entry name" value="CYTC"/>
    <property type="match status" value="1"/>
</dbReference>
<evidence type="ECO:0000313" key="8">
    <source>
        <dbReference type="Proteomes" id="UP001595476"/>
    </source>
</evidence>
<evidence type="ECO:0000256" key="1">
    <source>
        <dbReference type="ARBA" id="ARBA00022617"/>
    </source>
</evidence>
<keyword evidence="3 4" id="KW-0408">Iron</keyword>
<reference evidence="8" key="1">
    <citation type="journal article" date="2019" name="Int. J. Syst. Evol. Microbiol.">
        <title>The Global Catalogue of Microorganisms (GCM) 10K type strain sequencing project: providing services to taxonomists for standard genome sequencing and annotation.</title>
        <authorList>
            <consortium name="The Broad Institute Genomics Platform"/>
            <consortium name="The Broad Institute Genome Sequencing Center for Infectious Disease"/>
            <person name="Wu L."/>
            <person name="Ma J."/>
        </authorList>
    </citation>
    <scope>NUCLEOTIDE SEQUENCE [LARGE SCALE GENOMIC DNA]</scope>
    <source>
        <strain evidence="8">KCTC 52438</strain>
    </source>
</reference>
<dbReference type="Gene3D" id="1.10.760.10">
    <property type="entry name" value="Cytochrome c-like domain"/>
    <property type="match status" value="1"/>
</dbReference>
<dbReference type="RefSeq" id="WP_386723179.1">
    <property type="nucleotide sequence ID" value="NZ_JBHRSZ010000009.1"/>
</dbReference>
<feature type="domain" description="Cytochrome c" evidence="6">
    <location>
        <begin position="54"/>
        <end position="135"/>
    </location>
</feature>
<name>A0ABV7HHC6_9GAMM</name>
<evidence type="ECO:0000313" key="7">
    <source>
        <dbReference type="EMBL" id="MFC3153255.1"/>
    </source>
</evidence>
<evidence type="ECO:0000256" key="2">
    <source>
        <dbReference type="ARBA" id="ARBA00022723"/>
    </source>
</evidence>